<accession>A0A916K3C7</accession>
<keyword evidence="3" id="KW-1185">Reference proteome</keyword>
<sequence length="636" mass="71885">MLANGGTGTDRRTGGIGPVPAPDFRRTGPEDFADEDYIAPQVWVHDRRGIPYYYKHFHTVANKVRLEGPHRGFIDIVVHRSPEHNQPYNARVQENHLWLAYFYTNRSRWNMYYGMPEVKHRLEAVLEHLLTLQSPQGAFSEYGWEQYNLPGTSFTLQFLGQTVRLLEEARAADPGFPFIDEKLYDSVIEASRKGIVHVLRDGAFWKHGTGYTNQYTLIWSASAAYLAYRPDAGIETSMKERYRQASAAFISPAGFYYENNGFDMNYNVGVHIQNMMADYHYFKDTPMEQEMIAKESRFIEWLSYNLVLEPDGSFFTSNAAASGRTASSHYERKDIPLAEKLPQARAFVRTREEVAAEIAEARRSIAKDGMWPHVPELALTGGNAYNPYGLYNRIMYRYAPTEAERAEAVARLPYRARDRFNHQRIDDRSGLQFTYVRRPDYYAAFNAGPHRAKAQSFGLGLLWHPAGGIMLSSQTEHPSLQASRGLSWGTRSGDGSRVYESGDVIPAYAVRGEAQSPAAGFGDLAEGDLEIKYALGADGAKTLHFGEDGIFVDIRHPARFEERIPLMIAPEDRIAVGKGQVVLQRGTAMLCITFDEAAEARLVPQSFGLYRYQLQMLTLGADETLTYTMKMKSLAD</sequence>
<evidence type="ECO:0000256" key="1">
    <source>
        <dbReference type="SAM" id="MobiDB-lite"/>
    </source>
</evidence>
<dbReference type="Proteomes" id="UP000693672">
    <property type="component" value="Unassembled WGS sequence"/>
</dbReference>
<feature type="region of interest" description="Disordered" evidence="1">
    <location>
        <begin position="1"/>
        <end position="25"/>
    </location>
</feature>
<gene>
    <name evidence="2" type="ORF">PAESOLCIP111_03094</name>
</gene>
<dbReference type="AlphaFoldDB" id="A0A916K3C7"/>
<organism evidence="2 3">
    <name type="scientific">Paenibacillus solanacearum</name>
    <dbReference type="NCBI Taxonomy" id="2048548"/>
    <lineage>
        <taxon>Bacteria</taxon>
        <taxon>Bacillati</taxon>
        <taxon>Bacillota</taxon>
        <taxon>Bacilli</taxon>
        <taxon>Bacillales</taxon>
        <taxon>Paenibacillaceae</taxon>
        <taxon>Paenibacillus</taxon>
    </lineage>
</organism>
<dbReference type="EMBL" id="CAJVAS010000012">
    <property type="protein sequence ID" value="CAG7629348.1"/>
    <property type="molecule type" value="Genomic_DNA"/>
</dbReference>
<proteinExistence type="predicted"/>
<reference evidence="2" key="1">
    <citation type="submission" date="2021-06" db="EMBL/GenBank/DDBJ databases">
        <authorList>
            <person name="Criscuolo A."/>
        </authorList>
    </citation>
    <scope>NUCLEOTIDE SEQUENCE</scope>
    <source>
        <strain evidence="2">CIP111600</strain>
    </source>
</reference>
<dbReference type="RefSeq" id="WP_218092855.1">
    <property type="nucleotide sequence ID" value="NZ_CAJVAS010000012.1"/>
</dbReference>
<protein>
    <submittedName>
        <fullName evidence="2">Uncharacterized protein</fullName>
    </submittedName>
</protein>
<evidence type="ECO:0000313" key="3">
    <source>
        <dbReference type="Proteomes" id="UP000693672"/>
    </source>
</evidence>
<comment type="caution">
    <text evidence="2">The sequence shown here is derived from an EMBL/GenBank/DDBJ whole genome shotgun (WGS) entry which is preliminary data.</text>
</comment>
<evidence type="ECO:0000313" key="2">
    <source>
        <dbReference type="EMBL" id="CAG7629348.1"/>
    </source>
</evidence>
<name>A0A916K3C7_9BACL</name>